<evidence type="ECO:0008006" key="5">
    <source>
        <dbReference type="Google" id="ProtNLM"/>
    </source>
</evidence>
<dbReference type="EMBL" id="JAIPUX010005289">
    <property type="protein sequence ID" value="KAH0618973.1"/>
    <property type="molecule type" value="Genomic_DNA"/>
</dbReference>
<feature type="coiled-coil region" evidence="1">
    <location>
        <begin position="166"/>
        <end position="218"/>
    </location>
</feature>
<dbReference type="PANTHER" id="PTHR12392:SF0">
    <property type="entry name" value="LADININ-1"/>
    <property type="match status" value="1"/>
</dbReference>
<dbReference type="Proteomes" id="UP000826234">
    <property type="component" value="Unassembled WGS sequence"/>
</dbReference>
<evidence type="ECO:0000256" key="1">
    <source>
        <dbReference type="SAM" id="Coils"/>
    </source>
</evidence>
<sequence>MGLARQEEARREEGRSQEKGGKKPGKSILAQQWSAEDEEEQERERRRRHRQLSSVSEVKEEMTNTVQAVKDQNSISQTPNRFCNSLETKPLKLRSSNLENDRTLIDVINKQEDNRVRRRVEMFNNANQDKKETVSVKKLEKKTTELKVKPSSESIQEQKCPIVEKCESHIQQKDTLEETKQNMAQEKKGTTLEVHKNLDQEEDTVLEKHGNLDQEEKESHIGKDEVFREEQKTLNSHVSPRLASFQNEVTTKQPQRASWERKSISRLEVKIQPRVRNFIEASVTTSASGPQTTERNNPKLDNEAESSVSGQAGSEVPLLGSQPVITYSSSFKRITPRTISFRVVSRKDKQDDALSRSASMRLPASTAKLEEKLEKYTSAVQRAGSIKLPPSARRNFQPLSEGVASKRSIFEANVPSQAEPVTLVRKDIRRTVNTTQRSQWRKPSDDS</sequence>
<evidence type="ECO:0000256" key="2">
    <source>
        <dbReference type="SAM" id="MobiDB-lite"/>
    </source>
</evidence>
<accession>A0ABQ7SNQ5</accession>
<keyword evidence="4" id="KW-1185">Reference proteome</keyword>
<evidence type="ECO:0000313" key="4">
    <source>
        <dbReference type="Proteomes" id="UP000826234"/>
    </source>
</evidence>
<name>A0ABQ7SNQ5_PHRPL</name>
<keyword evidence="1" id="KW-0175">Coiled coil</keyword>
<comment type="caution">
    <text evidence="3">The sequence shown here is derived from an EMBL/GenBank/DDBJ whole genome shotgun (WGS) entry which is preliminary data.</text>
</comment>
<reference evidence="3 4" key="1">
    <citation type="journal article" date="2022" name="Gigascience">
        <title>A chromosome-level genome assembly and annotation of the desert horned lizard, Phrynosoma platyrhinos, provides insight into chromosomal rearrangements among reptiles.</title>
        <authorList>
            <person name="Koochekian N."/>
            <person name="Ascanio A."/>
            <person name="Farleigh K."/>
            <person name="Card D.C."/>
            <person name="Schield D.R."/>
            <person name="Castoe T.A."/>
            <person name="Jezkova T."/>
        </authorList>
    </citation>
    <scope>NUCLEOTIDE SEQUENCE [LARGE SCALE GENOMIC DNA]</scope>
    <source>
        <strain evidence="3">NK-2021</strain>
    </source>
</reference>
<proteinExistence type="predicted"/>
<gene>
    <name evidence="3" type="ORF">JD844_018554</name>
</gene>
<dbReference type="InterPro" id="IPR017404">
    <property type="entry name" value="Ladinin_1"/>
</dbReference>
<dbReference type="PANTHER" id="PTHR12392">
    <property type="entry name" value="LADININ 1"/>
    <property type="match status" value="1"/>
</dbReference>
<feature type="region of interest" description="Disordered" evidence="2">
    <location>
        <begin position="281"/>
        <end position="315"/>
    </location>
</feature>
<feature type="compositionally biased region" description="Basic and acidic residues" evidence="2">
    <location>
        <begin position="1"/>
        <end position="21"/>
    </location>
</feature>
<evidence type="ECO:0000313" key="3">
    <source>
        <dbReference type="EMBL" id="KAH0618973.1"/>
    </source>
</evidence>
<protein>
    <recommendedName>
        <fullName evidence="5">Ladinin-1</fullName>
    </recommendedName>
</protein>
<organism evidence="3 4">
    <name type="scientific">Phrynosoma platyrhinos</name>
    <name type="common">Desert horned lizard</name>
    <dbReference type="NCBI Taxonomy" id="52577"/>
    <lineage>
        <taxon>Eukaryota</taxon>
        <taxon>Metazoa</taxon>
        <taxon>Chordata</taxon>
        <taxon>Craniata</taxon>
        <taxon>Vertebrata</taxon>
        <taxon>Euteleostomi</taxon>
        <taxon>Lepidosauria</taxon>
        <taxon>Squamata</taxon>
        <taxon>Bifurcata</taxon>
        <taxon>Unidentata</taxon>
        <taxon>Episquamata</taxon>
        <taxon>Toxicofera</taxon>
        <taxon>Iguania</taxon>
        <taxon>Phrynosomatidae</taxon>
        <taxon>Phrynosomatinae</taxon>
        <taxon>Phrynosoma</taxon>
    </lineage>
</organism>
<feature type="region of interest" description="Disordered" evidence="2">
    <location>
        <begin position="1"/>
        <end position="65"/>
    </location>
</feature>
<feature type="compositionally biased region" description="Polar residues" evidence="2">
    <location>
        <begin position="282"/>
        <end position="295"/>
    </location>
</feature>